<name>A0ABT3MW04_9GAMM</name>
<dbReference type="RefSeq" id="WP_262568372.1">
    <property type="nucleotide sequence ID" value="NZ_JAPFCC010000001.1"/>
</dbReference>
<comment type="caution">
    <text evidence="1">The sequence shown here is derived from an EMBL/GenBank/DDBJ whole genome shotgun (WGS) entry which is preliminary data.</text>
</comment>
<sequence length="142" mass="15775">MIENNETVSVAASTRRTPDAVLKVYLSSSIVLPEPDQVVKKFSEITEMKNLLIACIPLLLSFNVSGDMTIPKGRVVCQSEQAIKLFMAKKKSSHKKAALPDDCRQLKNKRRGEVKGHGKGYLKIETRIGDTVYVDKTAVTRN</sequence>
<dbReference type="Proteomes" id="UP001209854">
    <property type="component" value="Unassembled WGS sequence"/>
</dbReference>
<organism evidence="1 2">
    <name type="scientific">Endozoicomonas gorgoniicola</name>
    <dbReference type="NCBI Taxonomy" id="1234144"/>
    <lineage>
        <taxon>Bacteria</taxon>
        <taxon>Pseudomonadati</taxon>
        <taxon>Pseudomonadota</taxon>
        <taxon>Gammaproteobacteria</taxon>
        <taxon>Oceanospirillales</taxon>
        <taxon>Endozoicomonadaceae</taxon>
        <taxon>Endozoicomonas</taxon>
    </lineage>
</organism>
<evidence type="ECO:0000313" key="1">
    <source>
        <dbReference type="EMBL" id="MCW7553553.1"/>
    </source>
</evidence>
<evidence type="ECO:0000313" key="2">
    <source>
        <dbReference type="Proteomes" id="UP001209854"/>
    </source>
</evidence>
<dbReference type="EMBL" id="JAPFCC010000001">
    <property type="protein sequence ID" value="MCW7553553.1"/>
    <property type="molecule type" value="Genomic_DNA"/>
</dbReference>
<keyword evidence="2" id="KW-1185">Reference proteome</keyword>
<proteinExistence type="predicted"/>
<reference evidence="1 2" key="1">
    <citation type="submission" date="2022-10" db="EMBL/GenBank/DDBJ databases">
        <title>High-quality genome sequences of two octocoral-associated bacteria, Endozoicomonas euniceicola EF212 and Endozoicomonas gorgoniicola PS125.</title>
        <authorList>
            <person name="Chiou Y.-J."/>
            <person name="Chen Y.-H."/>
        </authorList>
    </citation>
    <scope>NUCLEOTIDE SEQUENCE [LARGE SCALE GENOMIC DNA]</scope>
    <source>
        <strain evidence="1 2">PS125</strain>
    </source>
</reference>
<protein>
    <submittedName>
        <fullName evidence="1">Uncharacterized protein</fullName>
    </submittedName>
</protein>
<accession>A0ABT3MW04</accession>
<gene>
    <name evidence="1" type="ORF">NX722_13140</name>
</gene>